<feature type="compositionally biased region" description="Polar residues" evidence="1">
    <location>
        <begin position="139"/>
        <end position="159"/>
    </location>
</feature>
<feature type="region of interest" description="Disordered" evidence="1">
    <location>
        <begin position="124"/>
        <end position="159"/>
    </location>
</feature>
<protein>
    <submittedName>
        <fullName evidence="2">Variant surface glycoprotein 3465</fullName>
    </submittedName>
</protein>
<evidence type="ECO:0000256" key="1">
    <source>
        <dbReference type="SAM" id="MobiDB-lite"/>
    </source>
</evidence>
<feature type="compositionally biased region" description="Basic and acidic residues" evidence="1">
    <location>
        <begin position="207"/>
        <end position="224"/>
    </location>
</feature>
<dbReference type="AlphaFoldDB" id="M4ST48"/>
<evidence type="ECO:0000313" key="2">
    <source>
        <dbReference type="EMBL" id="AGH59498.1"/>
    </source>
</evidence>
<reference evidence="2" key="1">
    <citation type="submission" date="2013-02" db="EMBL/GenBank/DDBJ databases">
        <authorList>
            <person name="Cross G.A.M."/>
            <person name="Kim H.-S."/>
            <person name="Wickstead B."/>
        </authorList>
    </citation>
    <scope>NUCLEOTIDE SEQUENCE</scope>
    <source>
        <strain evidence="2">Lister 427</strain>
    </source>
</reference>
<organism evidence="2">
    <name type="scientific">Trypanosoma brucei</name>
    <dbReference type="NCBI Taxonomy" id="5691"/>
    <lineage>
        <taxon>Eukaryota</taxon>
        <taxon>Discoba</taxon>
        <taxon>Euglenozoa</taxon>
        <taxon>Kinetoplastea</taxon>
        <taxon>Metakinetoplastina</taxon>
        <taxon>Trypanosomatida</taxon>
        <taxon>Trypanosomatidae</taxon>
        <taxon>Trypanosoma</taxon>
    </lineage>
</organism>
<dbReference type="EMBL" id="KC612067">
    <property type="protein sequence ID" value="AGH59498.1"/>
    <property type="molecule type" value="Genomic_DNA"/>
</dbReference>
<dbReference type="VEuPathDB" id="TriTrypDB:Tb427_000384300"/>
<reference evidence="2" key="2">
    <citation type="journal article" date="2014" name="Mol. Biochem. Parasitol.">
        <title>Capturing the variant surface glycoprotein repertoire (the VSGnome) of Trypanosoma brucei Lister 427.</title>
        <authorList>
            <person name="Cross G.A."/>
            <person name="Kim H.S."/>
            <person name="Wickstead B."/>
        </authorList>
    </citation>
    <scope>NUCLEOTIDE SEQUENCE</scope>
    <source>
        <strain evidence="2">Lister 427</strain>
    </source>
</reference>
<proteinExistence type="predicted"/>
<accession>M4ST48</accession>
<feature type="non-terminal residue" evidence="2">
    <location>
        <position position="1"/>
    </location>
</feature>
<name>M4ST48_9TRYP</name>
<sequence length="338" mass="36545">SGSNEPQIFTYNTARKICPTRTANTISAYKVAAAVEATENKLTAALSTATLGEAAATCDASNTGACIKYQNAATGDVVEFNKIPWLEKIKTVEQWIQQRERQNAANKLATDEFERLKRLVSQVETHANRRPSPAYSHAPASTTNTANSKPQQETDCPTITNPQDCKPAIGCIYNTTTNKCEKDPKSAVVQANQATGGSSPASGCARHGADKAKCENDKNSGDKKIVPSEREKMAKQMSLRRKSAVPCPSACSRHNGACKWGQVRGFNSISVEGVGWFQSLSFVYLLDRFSSGDYSFLICFCFHLPHILVVIFSNVSLSSGCEPGVLESGKVVSTIFSQ</sequence>
<feature type="region of interest" description="Disordered" evidence="1">
    <location>
        <begin position="191"/>
        <end position="224"/>
    </location>
</feature>
<feature type="compositionally biased region" description="Polar residues" evidence="1">
    <location>
        <begin position="191"/>
        <end position="201"/>
    </location>
</feature>